<dbReference type="PROSITE" id="PS00107">
    <property type="entry name" value="PROTEIN_KINASE_ATP"/>
    <property type="match status" value="1"/>
</dbReference>
<dbReference type="InterPro" id="IPR011009">
    <property type="entry name" value="Kinase-like_dom_sf"/>
</dbReference>
<dbReference type="PROSITE" id="PS50011">
    <property type="entry name" value="PROTEIN_KINASE_DOM"/>
    <property type="match status" value="1"/>
</dbReference>
<dbReference type="GO" id="GO:0004674">
    <property type="term" value="F:protein serine/threonine kinase activity"/>
    <property type="evidence" value="ECO:0007669"/>
    <property type="project" value="UniProtKB-KW"/>
</dbReference>
<evidence type="ECO:0000256" key="5">
    <source>
        <dbReference type="ARBA" id="ARBA00022840"/>
    </source>
</evidence>
<evidence type="ECO:0000256" key="4">
    <source>
        <dbReference type="ARBA" id="ARBA00022777"/>
    </source>
</evidence>
<reference evidence="9" key="1">
    <citation type="submission" date="2018-06" db="EMBL/GenBank/DDBJ databases">
        <authorList>
            <person name="Zhirakovskaya E."/>
        </authorList>
    </citation>
    <scope>NUCLEOTIDE SEQUENCE</scope>
</reference>
<dbReference type="InterPro" id="IPR027383">
    <property type="entry name" value="Znf_put"/>
</dbReference>
<dbReference type="Gene3D" id="1.10.10.1320">
    <property type="entry name" value="Anti-sigma factor, zinc-finger domain"/>
    <property type="match status" value="1"/>
</dbReference>
<dbReference type="Pfam" id="PF13490">
    <property type="entry name" value="zf-HC2"/>
    <property type="match status" value="1"/>
</dbReference>
<dbReference type="Gene3D" id="3.30.200.20">
    <property type="entry name" value="Phosphorylase Kinase, domain 1"/>
    <property type="match status" value="1"/>
</dbReference>
<evidence type="ECO:0000256" key="7">
    <source>
        <dbReference type="SAM" id="Phobius"/>
    </source>
</evidence>
<evidence type="ECO:0000259" key="8">
    <source>
        <dbReference type="PROSITE" id="PS50011"/>
    </source>
</evidence>
<evidence type="ECO:0000313" key="9">
    <source>
        <dbReference type="EMBL" id="VAX38632.1"/>
    </source>
</evidence>
<dbReference type="EMBL" id="UOGL01000233">
    <property type="protein sequence ID" value="VAX38632.1"/>
    <property type="molecule type" value="Genomic_DNA"/>
</dbReference>
<dbReference type="AlphaFoldDB" id="A0A3B1DCY3"/>
<dbReference type="Gene3D" id="1.10.510.10">
    <property type="entry name" value="Transferase(Phosphotransferase) domain 1"/>
    <property type="match status" value="1"/>
</dbReference>
<keyword evidence="1 9" id="KW-0723">Serine/threonine-protein kinase</keyword>
<dbReference type="FunFam" id="1.10.510.10:FF:000021">
    <property type="entry name" value="Serine/threonine protein kinase"/>
    <property type="match status" value="1"/>
</dbReference>
<keyword evidence="2" id="KW-0808">Transferase</keyword>
<feature type="transmembrane region" description="Helical" evidence="7">
    <location>
        <begin position="401"/>
        <end position="419"/>
    </location>
</feature>
<evidence type="ECO:0000256" key="2">
    <source>
        <dbReference type="ARBA" id="ARBA00022679"/>
    </source>
</evidence>
<evidence type="ECO:0000256" key="1">
    <source>
        <dbReference type="ARBA" id="ARBA00022527"/>
    </source>
</evidence>
<organism evidence="9">
    <name type="scientific">hydrothermal vent metagenome</name>
    <dbReference type="NCBI Taxonomy" id="652676"/>
    <lineage>
        <taxon>unclassified sequences</taxon>
        <taxon>metagenomes</taxon>
        <taxon>ecological metagenomes</taxon>
    </lineage>
</organism>
<sequence>MVQNFTTHPTRNQLEAFAQGELSAADQQTIEAHLEQCKTCCGFLETISNNHQKKPPPSTSPTVSLADREEEKKSNTNALAIPETLMNHPRYEIMKRLGVGGMGVVYQAEHRLMGRMVALKVINNRLLQNSSMVDRFRLEIKAAARLTHRNIVTAFDAEQAGDVHFFVMEFIEGVDLSTLVSRSGQLSILHACRYIMQAARGVQHAHEQGMVHRDIKPQNLMRTSKGIIKVLDFGLARLAGPQDADNSLSGLTGEGTTLGTPDYIAPEQARDSRQADVRSDIYSLGCTFYYLLTGKVPFPTGTVMEKVIAHCESAPEPIQQLRNDIPDAVVAIVEKMISKKPADRFQTPKEVAEALKPFAIKQEEKTELHSNTVSPLTINSTNKTKGLPKISAWLSGYQKPVLILLLGVIAVIASAIIFLRNNETGNPQTTNNQEDNPPQTTSEWIDLTQQINLSEHALAGEWEQNENGFHVEAREWARLVLPGEPPAEYDFEVQFTRQSGTQSIAIFFVMGEGQASFELDTWNEHLTGIQLVNRQDIRDNPTRILQPLQNNQHYTALVKVRRGRVETFLNGERLNVYESDGSDLSLSANWSLGNIKSLGVGAYNSETTFHRIRIQPAK</sequence>
<name>A0A3B1DCY3_9ZZZZ</name>
<protein>
    <submittedName>
        <fullName evidence="9">Serine/threonine protein kinase PrkC, regulator of stationary phase</fullName>
    </submittedName>
</protein>
<keyword evidence="7" id="KW-0812">Transmembrane</keyword>
<keyword evidence="7" id="KW-0472">Membrane</keyword>
<dbReference type="InterPro" id="IPR000719">
    <property type="entry name" value="Prot_kinase_dom"/>
</dbReference>
<dbReference type="InterPro" id="IPR041916">
    <property type="entry name" value="Anti_sigma_zinc_sf"/>
</dbReference>
<dbReference type="CDD" id="cd14014">
    <property type="entry name" value="STKc_PknB_like"/>
    <property type="match status" value="1"/>
</dbReference>
<keyword evidence="5" id="KW-0067">ATP-binding</keyword>
<dbReference type="Pfam" id="PF00069">
    <property type="entry name" value="Pkinase"/>
    <property type="match status" value="1"/>
</dbReference>
<keyword evidence="4 9" id="KW-0418">Kinase</keyword>
<evidence type="ECO:0000256" key="6">
    <source>
        <dbReference type="SAM" id="MobiDB-lite"/>
    </source>
</evidence>
<dbReference type="PANTHER" id="PTHR43289">
    <property type="entry name" value="MITOGEN-ACTIVATED PROTEIN KINASE KINASE KINASE 20-RELATED"/>
    <property type="match status" value="1"/>
</dbReference>
<dbReference type="Gene3D" id="2.60.120.560">
    <property type="entry name" value="Exo-inulinase, domain 1"/>
    <property type="match status" value="1"/>
</dbReference>
<dbReference type="GO" id="GO:0005524">
    <property type="term" value="F:ATP binding"/>
    <property type="evidence" value="ECO:0007669"/>
    <property type="project" value="UniProtKB-KW"/>
</dbReference>
<gene>
    <name evidence="9" type="ORF">MNBD_PLANCTO02-405</name>
</gene>
<feature type="region of interest" description="Disordered" evidence="6">
    <location>
        <begin position="48"/>
        <end position="77"/>
    </location>
</feature>
<dbReference type="InterPro" id="IPR017441">
    <property type="entry name" value="Protein_kinase_ATP_BS"/>
</dbReference>
<keyword evidence="7" id="KW-1133">Transmembrane helix</keyword>
<proteinExistence type="predicted"/>
<dbReference type="SUPFAM" id="SSF56112">
    <property type="entry name" value="Protein kinase-like (PK-like)"/>
    <property type="match status" value="1"/>
</dbReference>
<dbReference type="PANTHER" id="PTHR43289:SF6">
    <property type="entry name" value="SERINE_THREONINE-PROTEIN KINASE NEKL-3"/>
    <property type="match status" value="1"/>
</dbReference>
<accession>A0A3B1DCY3</accession>
<keyword evidence="3" id="KW-0547">Nucleotide-binding</keyword>
<evidence type="ECO:0000256" key="3">
    <source>
        <dbReference type="ARBA" id="ARBA00022741"/>
    </source>
</evidence>
<feature type="domain" description="Protein kinase" evidence="8">
    <location>
        <begin position="91"/>
        <end position="359"/>
    </location>
</feature>
<dbReference type="SMART" id="SM00220">
    <property type="entry name" value="S_TKc"/>
    <property type="match status" value="1"/>
</dbReference>